<name>A0A2W4EP49_9HYPH</name>
<reference evidence="1 2" key="1">
    <citation type="journal article" date="2018" name="Sci. Rep.">
        <title>Rhizobium tumorigenes sp. nov., a novel plant tumorigenic bacterium isolated from cane gall tumors on thornless blackberry.</title>
        <authorList>
            <person name="Kuzmanovi N."/>
            <person name="Smalla K."/>
            <person name="Gronow S."/>
            <person name="PuBawska J."/>
        </authorList>
    </citation>
    <scope>NUCLEOTIDE SEQUENCE [LARGE SCALE GENOMIC DNA]</scope>
    <source>
        <strain evidence="1 2">CCBAU 85046</strain>
    </source>
</reference>
<comment type="caution">
    <text evidence="1">The sequence shown here is derived from an EMBL/GenBank/DDBJ whole genome shotgun (WGS) entry which is preliminary data.</text>
</comment>
<dbReference type="EMBL" id="PCDP01000036">
    <property type="protein sequence ID" value="PZM12983.1"/>
    <property type="molecule type" value="Genomic_DNA"/>
</dbReference>
<proteinExistence type="predicted"/>
<dbReference type="RefSeq" id="WP_111161179.1">
    <property type="nucleotide sequence ID" value="NZ_PCDP01000036.1"/>
</dbReference>
<evidence type="ECO:0000313" key="1">
    <source>
        <dbReference type="EMBL" id="PZM12983.1"/>
    </source>
</evidence>
<accession>A0A2W4EP49</accession>
<evidence type="ECO:0000313" key="2">
    <source>
        <dbReference type="Proteomes" id="UP000248925"/>
    </source>
</evidence>
<dbReference type="AlphaFoldDB" id="A0A2W4EP49"/>
<dbReference type="Proteomes" id="UP000248925">
    <property type="component" value="Unassembled WGS sequence"/>
</dbReference>
<organism evidence="1 2">
    <name type="scientific">Rhizobium tubonense</name>
    <dbReference type="NCBI Taxonomy" id="484088"/>
    <lineage>
        <taxon>Bacteria</taxon>
        <taxon>Pseudomonadati</taxon>
        <taxon>Pseudomonadota</taxon>
        <taxon>Alphaproteobacteria</taxon>
        <taxon>Hyphomicrobiales</taxon>
        <taxon>Rhizobiaceae</taxon>
        <taxon>Rhizobium/Agrobacterium group</taxon>
        <taxon>Rhizobium</taxon>
    </lineage>
</organism>
<gene>
    <name evidence="1" type="ORF">CPY51_15775</name>
</gene>
<protein>
    <submittedName>
        <fullName evidence="1">Uncharacterized protein</fullName>
    </submittedName>
</protein>
<keyword evidence="2" id="KW-1185">Reference proteome</keyword>
<dbReference type="OrthoDB" id="46712at2"/>
<sequence>MMTTSQNNLTKTDAVIVANIEKSVPALATARILLDGFQTMIRKSNISDLRPWISDTRSSLIASFGNGVSKDIDAIRNAIEQPWSSG</sequence>